<evidence type="ECO:0000313" key="3">
    <source>
        <dbReference type="Proteomes" id="UP001595698"/>
    </source>
</evidence>
<feature type="region of interest" description="Disordered" evidence="1">
    <location>
        <begin position="220"/>
        <end position="250"/>
    </location>
</feature>
<evidence type="ECO:0000256" key="1">
    <source>
        <dbReference type="SAM" id="MobiDB-lite"/>
    </source>
</evidence>
<dbReference type="EMBL" id="JBHSBC010000038">
    <property type="protein sequence ID" value="MFC3984821.1"/>
    <property type="molecule type" value="Genomic_DNA"/>
</dbReference>
<accession>A0ABV8FA63</accession>
<dbReference type="RefSeq" id="WP_362779679.1">
    <property type="nucleotide sequence ID" value="NZ_JBHSBC010000038.1"/>
</dbReference>
<reference evidence="3" key="1">
    <citation type="journal article" date="2019" name="Int. J. Syst. Evol. Microbiol.">
        <title>The Global Catalogue of Microorganisms (GCM) 10K type strain sequencing project: providing services to taxonomists for standard genome sequencing and annotation.</title>
        <authorList>
            <consortium name="The Broad Institute Genomics Platform"/>
            <consortium name="The Broad Institute Genome Sequencing Center for Infectious Disease"/>
            <person name="Wu L."/>
            <person name="Ma J."/>
        </authorList>
    </citation>
    <scope>NUCLEOTIDE SEQUENCE [LARGE SCALE GENOMIC DNA]</scope>
    <source>
        <strain evidence="3">TBRC 7912</strain>
    </source>
</reference>
<dbReference type="SUPFAM" id="SSF53800">
    <property type="entry name" value="Chelatase"/>
    <property type="match status" value="1"/>
</dbReference>
<comment type="caution">
    <text evidence="2">The sequence shown here is derived from an EMBL/GenBank/DDBJ whole genome shotgun (WGS) entry which is preliminary data.</text>
</comment>
<evidence type="ECO:0000313" key="2">
    <source>
        <dbReference type="EMBL" id="MFC3984821.1"/>
    </source>
</evidence>
<keyword evidence="3" id="KW-1185">Reference proteome</keyword>
<organism evidence="2 3">
    <name type="scientific">Streptosporangium jomthongense</name>
    <dbReference type="NCBI Taxonomy" id="1193683"/>
    <lineage>
        <taxon>Bacteria</taxon>
        <taxon>Bacillati</taxon>
        <taxon>Actinomycetota</taxon>
        <taxon>Actinomycetes</taxon>
        <taxon>Streptosporangiales</taxon>
        <taxon>Streptosporangiaceae</taxon>
        <taxon>Streptosporangium</taxon>
    </lineage>
</organism>
<dbReference type="Proteomes" id="UP001595698">
    <property type="component" value="Unassembled WGS sequence"/>
</dbReference>
<name>A0ABV8FA63_9ACTN</name>
<protein>
    <submittedName>
        <fullName evidence="2">Sirohydrochlorin chelatase</fullName>
    </submittedName>
</protein>
<proteinExistence type="predicted"/>
<gene>
    <name evidence="2" type="ORF">ACFOYY_32165</name>
</gene>
<feature type="compositionally biased region" description="Basic and acidic residues" evidence="1">
    <location>
        <begin position="231"/>
        <end position="243"/>
    </location>
</feature>
<sequence length="250" mass="26522">MTSPRYGTLLAGGAESLGGSCLPSLLGPDAPAVCGAGRALLSAIPPDPTVVVPMTLGREPELPDVTAQALRWAARGRTTGDLLLARPLADSGHMVGWLRGAIVHARFDTPATTAVLLVAPAIGPEPDAELFRVARLVRQYTPVRWVEVALTGGDPDVDEGVERCRALGAEEVVLLPASFAPAPAHAEARTLGTVLGRASLTTLIDRRAAEAVCRWSSHRDDGLARRTPHTHTHEPRRSAERLKERHTHVG</sequence>